<evidence type="ECO:0000313" key="1">
    <source>
        <dbReference type="EMBL" id="GAH37079.1"/>
    </source>
</evidence>
<dbReference type="EMBL" id="BARU01010772">
    <property type="protein sequence ID" value="GAH37079.1"/>
    <property type="molecule type" value="Genomic_DNA"/>
</dbReference>
<proteinExistence type="predicted"/>
<sequence length="60" mass="7050">FENKFGSLSCEEICGYNIGANLKEYVKNRVWENKCCGFILYAIEKVAKLTRKELKEKWIT</sequence>
<accession>X1G6A6</accession>
<comment type="caution">
    <text evidence="1">The sequence shown here is derived from an EMBL/GenBank/DDBJ whole genome shotgun (WGS) entry which is preliminary data.</text>
</comment>
<dbReference type="AlphaFoldDB" id="X1G6A6"/>
<reference evidence="1" key="1">
    <citation type="journal article" date="2014" name="Front. Microbiol.">
        <title>High frequency of phylogenetically diverse reductive dehalogenase-homologous genes in deep subseafloor sedimentary metagenomes.</title>
        <authorList>
            <person name="Kawai M."/>
            <person name="Futagami T."/>
            <person name="Toyoda A."/>
            <person name="Takaki Y."/>
            <person name="Nishi S."/>
            <person name="Hori S."/>
            <person name="Arai W."/>
            <person name="Tsubouchi T."/>
            <person name="Morono Y."/>
            <person name="Uchiyama I."/>
            <person name="Ito T."/>
            <person name="Fujiyama A."/>
            <person name="Inagaki F."/>
            <person name="Takami H."/>
        </authorList>
    </citation>
    <scope>NUCLEOTIDE SEQUENCE</scope>
    <source>
        <strain evidence="1">Expedition CK06-06</strain>
    </source>
</reference>
<name>X1G6A6_9ZZZZ</name>
<gene>
    <name evidence="1" type="ORF">S03H2_20437</name>
</gene>
<organism evidence="1">
    <name type="scientific">marine sediment metagenome</name>
    <dbReference type="NCBI Taxonomy" id="412755"/>
    <lineage>
        <taxon>unclassified sequences</taxon>
        <taxon>metagenomes</taxon>
        <taxon>ecological metagenomes</taxon>
    </lineage>
</organism>
<feature type="non-terminal residue" evidence="1">
    <location>
        <position position="1"/>
    </location>
</feature>
<protein>
    <submittedName>
        <fullName evidence="1">Uncharacterized protein</fullName>
    </submittedName>
</protein>